<dbReference type="InterPro" id="IPR004274">
    <property type="entry name" value="FCP1_dom"/>
</dbReference>
<dbReference type="InterPro" id="IPR050365">
    <property type="entry name" value="TIM50"/>
</dbReference>
<dbReference type="EMBL" id="BAAFRS010000190">
    <property type="protein sequence ID" value="GAB1224325.1"/>
    <property type="molecule type" value="Genomic_DNA"/>
</dbReference>
<reference evidence="3 4" key="1">
    <citation type="journal article" date="2019" name="PLoS Negl. Trop. Dis.">
        <title>Whole genome sequencing of Entamoeba nuttalli reveals mammalian host-related molecular signatures and a novel octapeptide-repeat surface protein.</title>
        <authorList>
            <person name="Tanaka M."/>
            <person name="Makiuchi T."/>
            <person name="Komiyama T."/>
            <person name="Shiina T."/>
            <person name="Osaki K."/>
            <person name="Tachibana H."/>
        </authorList>
    </citation>
    <scope>NUCLEOTIDE SEQUENCE [LARGE SCALE GENOMIC DNA]</scope>
    <source>
        <strain evidence="3 4">P19-061405</strain>
    </source>
</reference>
<protein>
    <recommendedName>
        <fullName evidence="1">Mitochondrial import inner membrane translocase subunit TIM50</fullName>
    </recommendedName>
</protein>
<evidence type="ECO:0000313" key="4">
    <source>
        <dbReference type="Proteomes" id="UP001628156"/>
    </source>
</evidence>
<dbReference type="PROSITE" id="PS50969">
    <property type="entry name" value="FCP1"/>
    <property type="match status" value="1"/>
</dbReference>
<proteinExistence type="inferred from homology"/>
<keyword evidence="1" id="KW-0496">Mitochondrion</keyword>
<name>A0ABQ0DNB3_9EUKA</name>
<organism evidence="3 4">
    <name type="scientific">Entamoeba nuttalli</name>
    <dbReference type="NCBI Taxonomy" id="412467"/>
    <lineage>
        <taxon>Eukaryota</taxon>
        <taxon>Amoebozoa</taxon>
        <taxon>Evosea</taxon>
        <taxon>Archamoebae</taxon>
        <taxon>Mastigamoebida</taxon>
        <taxon>Entamoebidae</taxon>
        <taxon>Entamoeba</taxon>
    </lineage>
</organism>
<gene>
    <name evidence="3" type="ORF">ENUP19_0190G0002</name>
</gene>
<dbReference type="Proteomes" id="UP001628156">
    <property type="component" value="Unassembled WGS sequence"/>
</dbReference>
<dbReference type="SMART" id="SM00577">
    <property type="entry name" value="CPDc"/>
    <property type="match status" value="1"/>
</dbReference>
<dbReference type="SUPFAM" id="SSF56784">
    <property type="entry name" value="HAD-like"/>
    <property type="match status" value="1"/>
</dbReference>
<comment type="subcellular location">
    <subcellularLocation>
        <location evidence="1">Mitochondrion inner membrane</location>
        <topology evidence="1">Single-pass membrane protein</topology>
    </subcellularLocation>
</comment>
<dbReference type="Pfam" id="PF03031">
    <property type="entry name" value="NIF"/>
    <property type="match status" value="1"/>
</dbReference>
<keyword evidence="1" id="KW-0813">Transport</keyword>
<dbReference type="CDD" id="cd07521">
    <property type="entry name" value="HAD_FCP1-like"/>
    <property type="match status" value="1"/>
</dbReference>
<evidence type="ECO:0000259" key="2">
    <source>
        <dbReference type="PROSITE" id="PS50969"/>
    </source>
</evidence>
<dbReference type="InterPro" id="IPR036412">
    <property type="entry name" value="HAD-like_sf"/>
</dbReference>
<comment type="function">
    <text evidence="1">Essential component of the TIM23 complex, a complex that mediates the translocation of transit peptide-containing proteins across the mitochondrial inner membrane.</text>
</comment>
<comment type="subunit">
    <text evidence="1">Component of the TIM23 complex.</text>
</comment>
<dbReference type="PANTHER" id="PTHR12210">
    <property type="entry name" value="DULLARD PROTEIN PHOSPHATASE"/>
    <property type="match status" value="1"/>
</dbReference>
<keyword evidence="1" id="KW-0809">Transit peptide</keyword>
<keyword evidence="1" id="KW-0653">Protein transport</keyword>
<sequence>MKIKEEEKILIGIYKVLNMSTLVRRKLIRSNLYTSFNQSPQEVKIMKQKTFLLPQKVDDRLTIIFDLDETLIHTHVTSQNFSDDLITIEFQGKQYFVSVRPGARELLKNLVGKYELILFTASTEDYATQIINNLERDGQIFDYKLYCHNCKEKFGQLFKDVHKLGRDLDRVIIFDDSTIVWTTSENLFICKRYEGGNEDNEIETIKKVIEEFKRTRNSQSVVRSLL</sequence>
<accession>A0ABQ0DNB3</accession>
<feature type="domain" description="FCP1 homology" evidence="2">
    <location>
        <begin position="56"/>
        <end position="212"/>
    </location>
</feature>
<keyword evidence="1" id="KW-0811">Translocation</keyword>
<evidence type="ECO:0000256" key="1">
    <source>
        <dbReference type="RuleBase" id="RU365079"/>
    </source>
</evidence>
<dbReference type="InterPro" id="IPR023214">
    <property type="entry name" value="HAD_sf"/>
</dbReference>
<comment type="caution">
    <text evidence="3">The sequence shown here is derived from an EMBL/GenBank/DDBJ whole genome shotgun (WGS) entry which is preliminary data.</text>
</comment>
<dbReference type="Gene3D" id="3.40.50.1000">
    <property type="entry name" value="HAD superfamily/HAD-like"/>
    <property type="match status" value="1"/>
</dbReference>
<keyword evidence="4" id="KW-1185">Reference proteome</keyword>
<comment type="similarity">
    <text evidence="1">Belongs to the TIM50 family.</text>
</comment>
<evidence type="ECO:0000313" key="3">
    <source>
        <dbReference type="EMBL" id="GAB1224325.1"/>
    </source>
</evidence>